<evidence type="ECO:0000256" key="1">
    <source>
        <dbReference type="ARBA" id="ARBA00003618"/>
    </source>
</evidence>
<dbReference type="InterPro" id="IPR004604">
    <property type="entry name" value="DNA_recomb/repair_RecN"/>
</dbReference>
<accession>A0A1L6TEX6</accession>
<evidence type="ECO:0000256" key="5">
    <source>
        <dbReference type="ARBA" id="ARBA00022763"/>
    </source>
</evidence>
<dbReference type="GO" id="GO:0006281">
    <property type="term" value="P:DNA repair"/>
    <property type="evidence" value="ECO:0007669"/>
    <property type="project" value="UniProtKB-KW"/>
</dbReference>
<dbReference type="CDD" id="cd03241">
    <property type="entry name" value="ABC_RecN"/>
    <property type="match status" value="1"/>
</dbReference>
<gene>
    <name evidence="10" type="primary">recN</name>
    <name evidence="10" type="ORF">KU39_2873</name>
</gene>
<name>A0A1L6TEX6_PISSA</name>
<comment type="function">
    <text evidence="1 9">May be involved in recombinational repair of damaged DNA.</text>
</comment>
<evidence type="ECO:0000256" key="4">
    <source>
        <dbReference type="ARBA" id="ARBA00022741"/>
    </source>
</evidence>
<dbReference type="PIRSF" id="PIRSF003128">
    <property type="entry name" value="RecN"/>
    <property type="match status" value="1"/>
</dbReference>
<dbReference type="NCBIfam" id="TIGR00634">
    <property type="entry name" value="recN"/>
    <property type="match status" value="1"/>
</dbReference>
<evidence type="ECO:0000256" key="8">
    <source>
        <dbReference type="ARBA" id="ARBA00033408"/>
    </source>
</evidence>
<dbReference type="OrthoDB" id="9806954at2"/>
<dbReference type="GO" id="GO:0006310">
    <property type="term" value="P:DNA recombination"/>
    <property type="evidence" value="ECO:0007669"/>
    <property type="project" value="InterPro"/>
</dbReference>
<dbReference type="AlphaFoldDB" id="A0A1L6TEX6"/>
<dbReference type="EMBL" id="CP012508">
    <property type="protein sequence ID" value="ALB24048.1"/>
    <property type="molecule type" value="Genomic_DNA"/>
</dbReference>
<evidence type="ECO:0000313" key="11">
    <source>
        <dbReference type="Proteomes" id="UP000029558"/>
    </source>
</evidence>
<reference evidence="10 11" key="1">
    <citation type="journal article" date="2014" name="Genome Announc.">
        <title>Comparative Genome Analysis of Two Isolates of the Fish Pathogen Piscirickettsia salmonis from Different Hosts Reveals Major Differences in Virulence-Associated Secretion Systems.</title>
        <authorList>
            <person name="Bohle H."/>
            <person name="Henriquez P."/>
            <person name="Grothusen H."/>
            <person name="Navas E."/>
            <person name="Sandoval A."/>
            <person name="Bustamante F."/>
            <person name="Bustos P."/>
            <person name="Mancilla M."/>
        </authorList>
    </citation>
    <scope>NUCLEOTIDE SEQUENCE [LARGE SCALE GENOMIC DNA]</scope>
    <source>
        <strain evidence="11">B1-32597</strain>
    </source>
</reference>
<dbReference type="PANTHER" id="PTHR11059">
    <property type="entry name" value="DNA REPAIR PROTEIN RECN"/>
    <property type="match status" value="1"/>
</dbReference>
<dbReference type="Proteomes" id="UP000029558">
    <property type="component" value="Chromosome"/>
</dbReference>
<dbReference type="NCBIfam" id="NF008121">
    <property type="entry name" value="PRK10869.1"/>
    <property type="match status" value="1"/>
</dbReference>
<keyword evidence="4" id="KW-0547">Nucleotide-binding</keyword>
<dbReference type="Gene3D" id="3.40.50.300">
    <property type="entry name" value="P-loop containing nucleotide triphosphate hydrolases"/>
    <property type="match status" value="2"/>
</dbReference>
<dbReference type="InterPro" id="IPR003395">
    <property type="entry name" value="RecF/RecN/SMC_N"/>
</dbReference>
<evidence type="ECO:0000256" key="9">
    <source>
        <dbReference type="PIRNR" id="PIRNR003128"/>
    </source>
</evidence>
<keyword evidence="6" id="KW-0067">ATP-binding</keyword>
<comment type="similarity">
    <text evidence="2 9">Belongs to the RecN family.</text>
</comment>
<dbReference type="InterPro" id="IPR027417">
    <property type="entry name" value="P-loop_NTPase"/>
</dbReference>
<protein>
    <recommendedName>
        <fullName evidence="3 9">DNA repair protein RecN</fullName>
    </recommendedName>
    <alternativeName>
        <fullName evidence="8 9">Recombination protein N</fullName>
    </alternativeName>
</protein>
<dbReference type="SUPFAM" id="SSF52540">
    <property type="entry name" value="P-loop containing nucleoside triphosphate hydrolases"/>
    <property type="match status" value="1"/>
</dbReference>
<keyword evidence="7 9" id="KW-0234">DNA repair</keyword>
<dbReference type="FunFam" id="3.40.50.300:FF:000356">
    <property type="entry name" value="DNA repair protein RecN"/>
    <property type="match status" value="1"/>
</dbReference>
<evidence type="ECO:0000256" key="3">
    <source>
        <dbReference type="ARBA" id="ARBA00021315"/>
    </source>
</evidence>
<dbReference type="GO" id="GO:0043590">
    <property type="term" value="C:bacterial nucleoid"/>
    <property type="evidence" value="ECO:0007669"/>
    <property type="project" value="TreeGrafter"/>
</dbReference>
<evidence type="ECO:0000313" key="10">
    <source>
        <dbReference type="EMBL" id="ALB24048.1"/>
    </source>
</evidence>
<dbReference type="GO" id="GO:0005524">
    <property type="term" value="F:ATP binding"/>
    <property type="evidence" value="ECO:0007669"/>
    <property type="project" value="UniProtKB-KW"/>
</dbReference>
<evidence type="ECO:0000256" key="2">
    <source>
        <dbReference type="ARBA" id="ARBA00009441"/>
    </source>
</evidence>
<dbReference type="Pfam" id="PF02463">
    <property type="entry name" value="SMC_N"/>
    <property type="match status" value="1"/>
</dbReference>
<dbReference type="RefSeq" id="WP_027242673.1">
    <property type="nucleotide sequence ID" value="NZ_CP012508.1"/>
</dbReference>
<dbReference type="GO" id="GO:0009432">
    <property type="term" value="P:SOS response"/>
    <property type="evidence" value="ECO:0007669"/>
    <property type="project" value="TreeGrafter"/>
</dbReference>
<dbReference type="PANTHER" id="PTHR11059:SF0">
    <property type="entry name" value="DNA REPAIR PROTEIN RECN"/>
    <property type="match status" value="1"/>
</dbReference>
<organism evidence="10 11">
    <name type="scientific">Piscirickettsia salmonis</name>
    <dbReference type="NCBI Taxonomy" id="1238"/>
    <lineage>
        <taxon>Bacteria</taxon>
        <taxon>Pseudomonadati</taxon>
        <taxon>Pseudomonadota</taxon>
        <taxon>Gammaproteobacteria</taxon>
        <taxon>Thiotrichales</taxon>
        <taxon>Piscirickettsiaceae</taxon>
        <taxon>Piscirickettsia</taxon>
    </lineage>
</organism>
<keyword evidence="5 9" id="KW-0227">DNA damage</keyword>
<sequence length="575" mass="64958">MLTQLFLRHFATIEHAEINLNQGLTVLTGETGAGKSILMNATHLLLGGRANTQFIRTGAKRAEIQATLRLATQSNAHTWLKQQELELDLDSDVGAGVDPGVNDHKATENIEYQECIIRRTLSSDGRSQVYINGRRTSLHNLQHFAQHCFQIQGQHEAYSLKSEDKQRELLDAYGNHFTQLTQVKTHYHVYKQTHEQLQHIQKLHDAEQAEFTLLEYQIAELEELNLEADEVELLNNEHKTLHQHDSLKTECYQALEHLSGDRNVISQLESLESRLNYLAEHHPKGNDICEYIKQAHIQLNEANTELQQLSGYFEPDEERLQHIEKRLDKIHSTARKHKVEAHELYNTWLHLQEKFQHNHDRQNELDQLKKKRALQEQDYQAAAKQLSTSRQQSALALSQKITQLIRTLGLTHAVFSIDLSSDSNMISGHGQDKITMLIQTNPGLDQGPLHSIASGGELSRIALALQVICAEKMQPATLIFDEADTGISGSTAEVVGQLLRTLGEHCQILCITHLPQVAALGHHHIRVSKQTSNQSTNTAFDTLNQEQRIQELARILGGVHITATTLAHAKELICA</sequence>
<proteinExistence type="inferred from homology"/>
<evidence type="ECO:0000256" key="6">
    <source>
        <dbReference type="ARBA" id="ARBA00022840"/>
    </source>
</evidence>
<evidence type="ECO:0000256" key="7">
    <source>
        <dbReference type="ARBA" id="ARBA00023204"/>
    </source>
</evidence>